<feature type="compositionally biased region" description="Pro residues" evidence="2">
    <location>
        <begin position="230"/>
        <end position="239"/>
    </location>
</feature>
<dbReference type="Pfam" id="PF12516">
    <property type="entry name" value="DUF3719"/>
    <property type="match status" value="1"/>
</dbReference>
<feature type="region of interest" description="Disordered" evidence="2">
    <location>
        <begin position="212"/>
        <end position="241"/>
    </location>
</feature>
<dbReference type="InterPro" id="IPR039630">
    <property type="entry name" value="FAM149"/>
</dbReference>
<evidence type="ECO:0000256" key="2">
    <source>
        <dbReference type="SAM" id="MobiDB-lite"/>
    </source>
</evidence>
<evidence type="ECO:0000259" key="3">
    <source>
        <dbReference type="Pfam" id="PF12516"/>
    </source>
</evidence>
<name>A0AA35RHJ3_GEOBA</name>
<feature type="region of interest" description="Disordered" evidence="2">
    <location>
        <begin position="286"/>
        <end position="312"/>
    </location>
</feature>
<evidence type="ECO:0000313" key="4">
    <source>
        <dbReference type="EMBL" id="CAI8010833.1"/>
    </source>
</evidence>
<proteinExistence type="inferred from homology"/>
<dbReference type="AlphaFoldDB" id="A0AA35RHJ3"/>
<organism evidence="4 5">
    <name type="scientific">Geodia barretti</name>
    <name type="common">Barrett's horny sponge</name>
    <dbReference type="NCBI Taxonomy" id="519541"/>
    <lineage>
        <taxon>Eukaryota</taxon>
        <taxon>Metazoa</taxon>
        <taxon>Porifera</taxon>
        <taxon>Demospongiae</taxon>
        <taxon>Heteroscleromorpha</taxon>
        <taxon>Tetractinellida</taxon>
        <taxon>Astrophorina</taxon>
        <taxon>Geodiidae</taxon>
        <taxon>Geodia</taxon>
    </lineage>
</organism>
<dbReference type="EMBL" id="CASHTH010001068">
    <property type="protein sequence ID" value="CAI8010833.1"/>
    <property type="molecule type" value="Genomic_DNA"/>
</dbReference>
<feature type="compositionally biased region" description="Low complexity" evidence="2">
    <location>
        <begin position="296"/>
        <end position="306"/>
    </location>
</feature>
<dbReference type="InterPro" id="IPR022194">
    <property type="entry name" value="DUF3719"/>
</dbReference>
<feature type="region of interest" description="Disordered" evidence="2">
    <location>
        <begin position="1"/>
        <end position="20"/>
    </location>
</feature>
<dbReference type="PANTHER" id="PTHR31997">
    <property type="entry name" value="AGAP003710-PA"/>
    <property type="match status" value="1"/>
</dbReference>
<keyword evidence="5" id="KW-1185">Reference proteome</keyword>
<gene>
    <name evidence="4" type="ORF">GBAR_LOCUS7096</name>
</gene>
<feature type="region of interest" description="Disordered" evidence="2">
    <location>
        <begin position="575"/>
        <end position="625"/>
    </location>
</feature>
<sequence>MNVDTAATSSPELSSTPTPTLHSLLYNRHENRCLGSRPSLRMTWPDSRVLGGEMVQGWSEATLTGAPAQSGRYSAWSNEEGEYDRAATEMVNRMFRCLNRALFEGRESGFSQTDGECREWSSTFPHLQVQGEHLFDTMDDGTEIAAPIYREDSSNTVTDERSHDAVEDSDDLVVIGRHLEPITLSDAPEEESLKEEVLAQHGVLEEYIAFDGSANHGGRGRKRGKFSSPPSAPHNPDPPVSSIHQVVSSQVFDVLWSEVVTVLLPLLIATRDRALKVQSSRQSLQTSLATSHSTSPHESSLLLSRPPLLPTTGRATALHHTQYYQDKPATSSYLMTPPAAVLPRLVTRPPPLSGLMHIRPVSLRHRNMSLLHQSDRVEEILSRLSIHHHNNHTTTTTTAINHLQPSDPGLHNYYPRLPSLPYSPPVAGVGSSGYRGLYSGRVGPLNASRRPQQLRPIEHPRTPALERIESAQIRGYRLPVNAASGAGVVGLSPPPTAGGGVASGGLMGVVGGSHVVRNNQLPPLEIGGGTTGIPIPTEHSQPAVRGKSTFSQRNSSAAFSELQELRRLQLPSGGVRSSDILLRPSTTSNNFRADSGKPLGTKKLSDPVSHGGGGGGGEMKIVGHATGVGHSTSSMAGAPGMEGVGSGKMIPYSIAEGDEEEEWTEEDNGKTQHHRPLFRHFEIKV</sequence>
<accession>A0AA35RHJ3</accession>
<reference evidence="4" key="1">
    <citation type="submission" date="2023-03" db="EMBL/GenBank/DDBJ databases">
        <authorList>
            <person name="Steffen K."/>
            <person name="Cardenas P."/>
        </authorList>
    </citation>
    <scope>NUCLEOTIDE SEQUENCE</scope>
</reference>
<evidence type="ECO:0000256" key="1">
    <source>
        <dbReference type="ARBA" id="ARBA00008309"/>
    </source>
</evidence>
<evidence type="ECO:0000313" key="5">
    <source>
        <dbReference type="Proteomes" id="UP001174909"/>
    </source>
</evidence>
<dbReference type="Proteomes" id="UP001174909">
    <property type="component" value="Unassembled WGS sequence"/>
</dbReference>
<comment type="similarity">
    <text evidence="1">Belongs to the FAM149 family.</text>
</comment>
<feature type="domain" description="DUF3719" evidence="3">
    <location>
        <begin position="102"/>
        <end position="146"/>
    </location>
</feature>
<dbReference type="PANTHER" id="PTHR31997:SF1">
    <property type="entry name" value="AGAP003710-PA"/>
    <property type="match status" value="1"/>
</dbReference>
<feature type="compositionally biased region" description="Low complexity" evidence="2">
    <location>
        <begin position="8"/>
        <end position="20"/>
    </location>
</feature>
<comment type="caution">
    <text evidence="4">The sequence shown here is derived from an EMBL/GenBank/DDBJ whole genome shotgun (WGS) entry which is preliminary data.</text>
</comment>
<protein>
    <submittedName>
        <fullName evidence="4">Protein FAM149A</fullName>
    </submittedName>
</protein>